<feature type="non-terminal residue" evidence="5">
    <location>
        <position position="1"/>
    </location>
</feature>
<accession>A0AAN4Z5A8</accession>
<keyword evidence="7" id="KW-1185">Reference proteome</keyword>
<gene>
    <name evidence="1" type="ORF">PMAYCL1PPCAC_03564</name>
    <name evidence="2" type="ORF">PMAYCL1PPCAC_03569</name>
    <name evidence="3" type="ORF">PMAYCL1PPCAC_03577</name>
    <name evidence="4" type="ORF">PMAYCL1PPCAC_03580</name>
    <name evidence="5" type="ORF">PMAYCL1PPCAC_03584</name>
    <name evidence="6" type="ORF">PMAYCL1PPCAC_03587</name>
</gene>
<evidence type="ECO:0000313" key="6">
    <source>
        <dbReference type="EMBL" id="GMR33392.1"/>
    </source>
</evidence>
<dbReference type="EMBL" id="BTRK01000001">
    <property type="protein sequence ID" value="GMR33385.1"/>
    <property type="molecule type" value="Genomic_DNA"/>
</dbReference>
<evidence type="ECO:0000313" key="4">
    <source>
        <dbReference type="EMBL" id="GMR33385.1"/>
    </source>
</evidence>
<comment type="caution">
    <text evidence="5">The sequence shown here is derived from an EMBL/GenBank/DDBJ whole genome shotgun (WGS) entry which is preliminary data.</text>
</comment>
<dbReference type="Proteomes" id="UP001328107">
    <property type="component" value="Unassembled WGS sequence"/>
</dbReference>
<dbReference type="EMBL" id="BTRK01000001">
    <property type="protein sequence ID" value="GMR33374.1"/>
    <property type="molecule type" value="Genomic_DNA"/>
</dbReference>
<evidence type="ECO:0000313" key="1">
    <source>
        <dbReference type="EMBL" id="GMR33369.1"/>
    </source>
</evidence>
<feature type="non-terminal residue" evidence="5">
    <location>
        <position position="194"/>
    </location>
</feature>
<evidence type="ECO:0000313" key="2">
    <source>
        <dbReference type="EMBL" id="GMR33374.1"/>
    </source>
</evidence>
<organism evidence="5 7">
    <name type="scientific">Pristionchus mayeri</name>
    <dbReference type="NCBI Taxonomy" id="1317129"/>
    <lineage>
        <taxon>Eukaryota</taxon>
        <taxon>Metazoa</taxon>
        <taxon>Ecdysozoa</taxon>
        <taxon>Nematoda</taxon>
        <taxon>Chromadorea</taxon>
        <taxon>Rhabditida</taxon>
        <taxon>Rhabditina</taxon>
        <taxon>Diplogasteromorpha</taxon>
        <taxon>Diplogasteroidea</taxon>
        <taxon>Neodiplogasteridae</taxon>
        <taxon>Pristionchus</taxon>
    </lineage>
</organism>
<sequence length="194" mass="21191">LLPAESSLPIRRRHHGSLVELDDDRLSIRVDHVTSGQRTDRAQLDFDRVRVGFVGRPSRLRSSRRENVLHAHLRDGECSGCSISSCGCSSRSRGSSLLLLPLLLHARGTTRRRRNGSRRSLSLHLPRGRLARLLLCCTSSSLGCSCRSGRTRLARCRSSGFLGRGGGGTMLGCRLLRCFVDDSSNGLGIASRAS</sequence>
<name>A0AAN4Z5A8_9BILA</name>
<proteinExistence type="predicted"/>
<reference evidence="5" key="2">
    <citation type="submission" date="2023-06" db="EMBL/GenBank/DDBJ databases">
        <title>Genome assembly of Pristionchus species.</title>
        <authorList>
            <person name="Yoshida K."/>
            <person name="Sommer R.J."/>
        </authorList>
    </citation>
    <scope>NUCLEOTIDE SEQUENCE</scope>
    <source>
        <strain evidence="5">RS5460</strain>
    </source>
</reference>
<dbReference type="AlphaFoldDB" id="A0AAN4Z5A8"/>
<evidence type="ECO:0000313" key="3">
    <source>
        <dbReference type="EMBL" id="GMR33382.1"/>
    </source>
</evidence>
<protein>
    <submittedName>
        <fullName evidence="5">Uncharacterized protein</fullName>
    </submittedName>
</protein>
<evidence type="ECO:0000313" key="5">
    <source>
        <dbReference type="EMBL" id="GMR33389.1"/>
    </source>
</evidence>
<reference evidence="7" key="1">
    <citation type="submission" date="2022-10" db="EMBL/GenBank/DDBJ databases">
        <title>Genome assembly of Pristionchus species.</title>
        <authorList>
            <person name="Yoshida K."/>
            <person name="Sommer R.J."/>
        </authorList>
    </citation>
    <scope>NUCLEOTIDE SEQUENCE [LARGE SCALE GENOMIC DNA]</scope>
    <source>
        <strain evidence="1 7">RS5460</strain>
    </source>
</reference>
<dbReference type="EMBL" id="BTRK01000001">
    <property type="protein sequence ID" value="GMR33392.1"/>
    <property type="molecule type" value="Genomic_DNA"/>
</dbReference>
<dbReference type="EMBL" id="BTRK01000001">
    <property type="protein sequence ID" value="GMR33389.1"/>
    <property type="molecule type" value="Genomic_DNA"/>
</dbReference>
<dbReference type="EMBL" id="BTRK01000001">
    <property type="protein sequence ID" value="GMR33369.1"/>
    <property type="molecule type" value="Genomic_DNA"/>
</dbReference>
<evidence type="ECO:0000313" key="7">
    <source>
        <dbReference type="Proteomes" id="UP001328107"/>
    </source>
</evidence>
<dbReference type="EMBL" id="BTRK01000001">
    <property type="protein sequence ID" value="GMR33382.1"/>
    <property type="molecule type" value="Genomic_DNA"/>
</dbReference>